<dbReference type="Proteomes" id="UP000020467">
    <property type="component" value="Unassembled WGS sequence"/>
</dbReference>
<dbReference type="Pfam" id="PF24864">
    <property type="entry name" value="DUF7730"/>
    <property type="match status" value="1"/>
</dbReference>
<evidence type="ECO:0000313" key="3">
    <source>
        <dbReference type="Proteomes" id="UP000020467"/>
    </source>
</evidence>
<dbReference type="AlphaFoldDB" id="A0A010RLV2"/>
<accession>A0A010RLV2</accession>
<dbReference type="PANTHER" id="PTHR38790">
    <property type="entry name" value="2EXR DOMAIN-CONTAINING PROTEIN-RELATED"/>
    <property type="match status" value="1"/>
</dbReference>
<keyword evidence="3" id="KW-1185">Reference proteome</keyword>
<sequence length="519" mass="61011">MTNSFNKLDSSNKLDNTGKATSAMSALTLNIRPTPGKYIQPRKGLFCLGQLPVDIRYLIYEFILIEPKRRDIEHKSDCFWHSDRLRLLEPPAFLLKDIVISEEPHRLMWDLDGYYWPGSTMCRCDQRKGLGLLLTNRQVHAEAAPLFWSRNNFSFLSGHEAITALNHLIRPEYRDLISYITVLSADQRGTPCNVRFATDTTQGCGPVPWDSFWQTMIRCRNLKAIEVPTVALESCPDGFHQLATEKPTLNTNLVDLIPFRKWEDNLFSYPAGTHIEECYDHKHFTIYAETSSRLPTVQELRISGEEPCIDIWKTRARESKNLLRRTREVIIETCLRNFDELHEYQWRLRPIIDSKETRFVRLDLSEGIYSSVKFYGLPASLKEARQLAWKEHLEDEKFKKLNGMYPSHHKSKIWHRWFREVVEEERLTEEEGAELRLTGYYYTLSDDAETSDIEPPHTQPNVVTSHLRCATNPRRENRNILMYKRKTARYDAEQRRKEKKRDLELACRESLNDDDDDWY</sequence>
<dbReference type="KEGG" id="cfj:CFIO01_01043"/>
<gene>
    <name evidence="2" type="ORF">CFIO01_01043</name>
</gene>
<dbReference type="InterPro" id="IPR056632">
    <property type="entry name" value="DUF7730"/>
</dbReference>
<feature type="domain" description="DUF7730" evidence="1">
    <location>
        <begin position="111"/>
        <end position="229"/>
    </location>
</feature>
<protein>
    <recommendedName>
        <fullName evidence="1">DUF7730 domain-containing protein</fullName>
    </recommendedName>
</protein>
<reference evidence="2 3" key="1">
    <citation type="submission" date="2014-02" db="EMBL/GenBank/DDBJ databases">
        <title>The genome sequence of Colletotrichum fioriniae PJ7.</title>
        <authorList>
            <person name="Baroncelli R."/>
            <person name="Thon M.R."/>
        </authorList>
    </citation>
    <scope>NUCLEOTIDE SEQUENCE [LARGE SCALE GENOMIC DNA]</scope>
    <source>
        <strain evidence="2 3">PJ7</strain>
    </source>
</reference>
<dbReference type="OrthoDB" id="62952at2759"/>
<evidence type="ECO:0000313" key="2">
    <source>
        <dbReference type="EMBL" id="EXF81381.1"/>
    </source>
</evidence>
<evidence type="ECO:0000259" key="1">
    <source>
        <dbReference type="Pfam" id="PF24864"/>
    </source>
</evidence>
<name>A0A010RLV2_9PEZI</name>
<dbReference type="EMBL" id="JARH01000372">
    <property type="protein sequence ID" value="EXF81381.1"/>
    <property type="molecule type" value="Genomic_DNA"/>
</dbReference>
<dbReference type="HOGENOM" id="CLU_583954_0_0_1"/>
<proteinExistence type="predicted"/>
<organism evidence="2 3">
    <name type="scientific">Colletotrichum fioriniae PJ7</name>
    <dbReference type="NCBI Taxonomy" id="1445577"/>
    <lineage>
        <taxon>Eukaryota</taxon>
        <taxon>Fungi</taxon>
        <taxon>Dikarya</taxon>
        <taxon>Ascomycota</taxon>
        <taxon>Pezizomycotina</taxon>
        <taxon>Sordariomycetes</taxon>
        <taxon>Hypocreomycetidae</taxon>
        <taxon>Glomerellales</taxon>
        <taxon>Glomerellaceae</taxon>
        <taxon>Colletotrichum</taxon>
        <taxon>Colletotrichum acutatum species complex</taxon>
    </lineage>
</organism>
<dbReference type="eggNOG" id="ENOG502T5GS">
    <property type="taxonomic scope" value="Eukaryota"/>
</dbReference>
<comment type="caution">
    <text evidence="2">The sequence shown here is derived from an EMBL/GenBank/DDBJ whole genome shotgun (WGS) entry which is preliminary data.</text>
</comment>